<dbReference type="SUPFAM" id="SSF53098">
    <property type="entry name" value="Ribonuclease H-like"/>
    <property type="match status" value="1"/>
</dbReference>
<comment type="cofactor">
    <cofactor evidence="1">
        <name>Mg(2+)</name>
        <dbReference type="ChEBI" id="CHEBI:18420"/>
    </cofactor>
</comment>
<keyword evidence="5 9" id="KW-0269">Exonuclease</keyword>
<gene>
    <name evidence="9" type="primary">Trex1_1</name>
    <name evidence="9" type="ORF">g.35412</name>
</gene>
<dbReference type="InterPro" id="IPR036397">
    <property type="entry name" value="RNaseH_sf"/>
</dbReference>
<dbReference type="GO" id="GO:0008296">
    <property type="term" value="F:3'-5'-DNA exonuclease activity"/>
    <property type="evidence" value="ECO:0007669"/>
    <property type="project" value="TreeGrafter"/>
</dbReference>
<sequence>MSSTKKEIDTDRCQIASFVVFDLETNDLPYNFSKVAITELCMYGFSTSELDRDPIKLKEIESITLELEQPRHLHKLTMLFNPRRLIHPTAEKITGLSNYSLEKETHFDENAASVITNFLKHMPQPVCLVAHNGDTFDFPIVKQTFNKLNLSLPCDILCVDSLMAFRILDQKMKEESSAAEISDASICRTNIEESVTILSDSDERNETVLLDSRQTLSEQLDAEAKTDWQARNETTPRRPIVTGVKRSHSHTSTGVKTSFKSKRSLFANYQLDKYPPKDVYKLENIYKRIFKNSPKNVHCAEADVESLMNLMRVYGRSFLDYAKERAIPFEDISIRR</sequence>
<dbReference type="InterPro" id="IPR040393">
    <property type="entry name" value="TREX1/2"/>
</dbReference>
<dbReference type="AlphaFoldDB" id="A0A0A1WSR5"/>
<feature type="domain" description="Exonuclease" evidence="8">
    <location>
        <begin position="17"/>
        <end position="320"/>
    </location>
</feature>
<evidence type="ECO:0000256" key="4">
    <source>
        <dbReference type="ARBA" id="ARBA00022801"/>
    </source>
</evidence>
<dbReference type="GO" id="GO:0046872">
    <property type="term" value="F:metal ion binding"/>
    <property type="evidence" value="ECO:0007669"/>
    <property type="project" value="UniProtKB-KW"/>
</dbReference>
<keyword evidence="3" id="KW-0479">Metal-binding</keyword>
<organism evidence="9">
    <name type="scientific">Zeugodacus cucurbitae</name>
    <name type="common">Melon fruit fly</name>
    <name type="synonym">Bactrocera cucurbitae</name>
    <dbReference type="NCBI Taxonomy" id="28588"/>
    <lineage>
        <taxon>Eukaryota</taxon>
        <taxon>Metazoa</taxon>
        <taxon>Ecdysozoa</taxon>
        <taxon>Arthropoda</taxon>
        <taxon>Hexapoda</taxon>
        <taxon>Insecta</taxon>
        <taxon>Pterygota</taxon>
        <taxon>Neoptera</taxon>
        <taxon>Endopterygota</taxon>
        <taxon>Diptera</taxon>
        <taxon>Brachycera</taxon>
        <taxon>Muscomorpha</taxon>
        <taxon>Tephritoidea</taxon>
        <taxon>Tephritidae</taxon>
        <taxon>Zeugodacus</taxon>
        <taxon>Zeugodacus</taxon>
    </lineage>
</organism>
<keyword evidence="4" id="KW-0378">Hydrolase</keyword>
<dbReference type="SMART" id="SM00479">
    <property type="entry name" value="EXOIII"/>
    <property type="match status" value="1"/>
</dbReference>
<evidence type="ECO:0000256" key="6">
    <source>
        <dbReference type="ARBA" id="ARBA00022842"/>
    </source>
</evidence>
<evidence type="ECO:0000256" key="1">
    <source>
        <dbReference type="ARBA" id="ARBA00001946"/>
    </source>
</evidence>
<accession>A0A0A1WSR5</accession>
<evidence type="ECO:0000313" key="9">
    <source>
        <dbReference type="EMBL" id="JAD01857.1"/>
    </source>
</evidence>
<evidence type="ECO:0000256" key="2">
    <source>
        <dbReference type="ARBA" id="ARBA00022722"/>
    </source>
</evidence>
<dbReference type="GO" id="GO:0005737">
    <property type="term" value="C:cytoplasm"/>
    <property type="evidence" value="ECO:0007669"/>
    <property type="project" value="TreeGrafter"/>
</dbReference>
<evidence type="ECO:0000256" key="5">
    <source>
        <dbReference type="ARBA" id="ARBA00022839"/>
    </source>
</evidence>
<dbReference type="InterPro" id="IPR013520">
    <property type="entry name" value="Ribonucl_H"/>
</dbReference>
<dbReference type="PANTHER" id="PTHR13058:SF19">
    <property type="entry name" value="LD40940P"/>
    <property type="match status" value="1"/>
</dbReference>
<dbReference type="Gene3D" id="3.30.420.10">
    <property type="entry name" value="Ribonuclease H-like superfamily/Ribonuclease H"/>
    <property type="match status" value="1"/>
</dbReference>
<comment type="similarity">
    <text evidence="7">Belongs to the exonuclease superfamily. TREX family.</text>
</comment>
<reference evidence="9" key="2">
    <citation type="journal article" date="2015" name="Gigascience">
        <title>Reconstructing a comprehensive transcriptome assembly of a white-pupal translocated strain of the pest fruit fly Bactrocera cucurbitae.</title>
        <authorList>
            <person name="Sim S.B."/>
            <person name="Calla B."/>
            <person name="Hall B."/>
            <person name="DeRego T."/>
            <person name="Geib S.M."/>
        </authorList>
    </citation>
    <scope>NUCLEOTIDE SEQUENCE</scope>
</reference>
<reference evidence="9" key="1">
    <citation type="submission" date="2014-11" db="EMBL/GenBank/DDBJ databases">
        <authorList>
            <person name="Geib S."/>
        </authorList>
    </citation>
    <scope>NUCLEOTIDE SEQUENCE</scope>
</reference>
<dbReference type="GO" id="GO:0003676">
    <property type="term" value="F:nucleic acid binding"/>
    <property type="evidence" value="ECO:0007669"/>
    <property type="project" value="InterPro"/>
</dbReference>
<dbReference type="GO" id="GO:0006308">
    <property type="term" value="P:DNA catabolic process"/>
    <property type="evidence" value="ECO:0007669"/>
    <property type="project" value="TreeGrafter"/>
</dbReference>
<name>A0A0A1WSR5_ZEUCU</name>
<evidence type="ECO:0000256" key="7">
    <source>
        <dbReference type="ARBA" id="ARBA00025769"/>
    </source>
</evidence>
<protein>
    <submittedName>
        <fullName evidence="9">Three prime repair exonuclease 1</fullName>
    </submittedName>
</protein>
<evidence type="ECO:0000259" key="8">
    <source>
        <dbReference type="SMART" id="SM00479"/>
    </source>
</evidence>
<dbReference type="InterPro" id="IPR012337">
    <property type="entry name" value="RNaseH-like_sf"/>
</dbReference>
<keyword evidence="6" id="KW-0460">Magnesium</keyword>
<evidence type="ECO:0000256" key="3">
    <source>
        <dbReference type="ARBA" id="ARBA00022723"/>
    </source>
</evidence>
<proteinExistence type="inferred from homology"/>
<dbReference type="PANTHER" id="PTHR13058">
    <property type="entry name" value="THREE PRIME REPAIR EXONUCLEASE 1, 2"/>
    <property type="match status" value="1"/>
</dbReference>
<keyword evidence="2" id="KW-0540">Nuclease</keyword>
<dbReference type="EMBL" id="GBXI01012435">
    <property type="protein sequence ID" value="JAD01857.1"/>
    <property type="molecule type" value="Transcribed_RNA"/>
</dbReference>